<dbReference type="OrthoDB" id="6380398at2759"/>
<dbReference type="AlphaFoldDB" id="A0A9W8DNN3"/>
<dbReference type="InterPro" id="IPR018114">
    <property type="entry name" value="TRYPSIN_HIS"/>
</dbReference>
<dbReference type="Proteomes" id="UP001150569">
    <property type="component" value="Unassembled WGS sequence"/>
</dbReference>
<protein>
    <recommendedName>
        <fullName evidence="3">Peptidase S1 domain-containing protein</fullName>
    </recommendedName>
</protein>
<evidence type="ECO:0000256" key="1">
    <source>
        <dbReference type="ARBA" id="ARBA00023157"/>
    </source>
</evidence>
<keyword evidence="2" id="KW-0378">Hydrolase</keyword>
<dbReference type="InterPro" id="IPR033116">
    <property type="entry name" value="TRYPSIN_SER"/>
</dbReference>
<gene>
    <name evidence="4" type="ORF">IWQ60_007592</name>
</gene>
<dbReference type="InterPro" id="IPR001314">
    <property type="entry name" value="Peptidase_S1A"/>
</dbReference>
<dbReference type="CDD" id="cd00190">
    <property type="entry name" value="Tryp_SPc"/>
    <property type="match status" value="1"/>
</dbReference>
<dbReference type="InterPro" id="IPR051333">
    <property type="entry name" value="CLIP_Serine_Protease"/>
</dbReference>
<evidence type="ECO:0000256" key="2">
    <source>
        <dbReference type="RuleBase" id="RU363034"/>
    </source>
</evidence>
<dbReference type="PRINTS" id="PR00722">
    <property type="entry name" value="CHYMOTRYPSIN"/>
</dbReference>
<dbReference type="PANTHER" id="PTHR24260:SF136">
    <property type="entry name" value="GH08193P-RELATED"/>
    <property type="match status" value="1"/>
</dbReference>
<dbReference type="PROSITE" id="PS00134">
    <property type="entry name" value="TRYPSIN_HIS"/>
    <property type="match status" value="1"/>
</dbReference>
<keyword evidence="1" id="KW-1015">Disulfide bond</keyword>
<dbReference type="PROSITE" id="PS50240">
    <property type="entry name" value="TRYPSIN_DOM"/>
    <property type="match status" value="1"/>
</dbReference>
<name>A0A9W8DNN3_9FUNG</name>
<organism evidence="4 5">
    <name type="scientific">Tieghemiomyces parasiticus</name>
    <dbReference type="NCBI Taxonomy" id="78921"/>
    <lineage>
        <taxon>Eukaryota</taxon>
        <taxon>Fungi</taxon>
        <taxon>Fungi incertae sedis</taxon>
        <taxon>Zoopagomycota</taxon>
        <taxon>Kickxellomycotina</taxon>
        <taxon>Dimargaritomycetes</taxon>
        <taxon>Dimargaritales</taxon>
        <taxon>Dimargaritaceae</taxon>
        <taxon>Tieghemiomyces</taxon>
    </lineage>
</organism>
<keyword evidence="2" id="KW-0720">Serine protease</keyword>
<dbReference type="Gene3D" id="2.40.10.10">
    <property type="entry name" value="Trypsin-like serine proteases"/>
    <property type="match status" value="1"/>
</dbReference>
<dbReference type="GO" id="GO:0004252">
    <property type="term" value="F:serine-type endopeptidase activity"/>
    <property type="evidence" value="ECO:0007669"/>
    <property type="project" value="InterPro"/>
</dbReference>
<keyword evidence="5" id="KW-1185">Reference proteome</keyword>
<sequence length="247" mass="26681">MVTDRSFPFMVEITIPLGGGVVFCGGSLLSTNYVLTAAHCLIDPNTSRPFDPETVTLGTGSNNIQQPITSLADTLTLHPQYDPKASIHDIALVRLAKPFRLNLINTRAVTLSDRPISDGLILLVVGWGRTQFNGTVADGLRQVNVTAGPARDCAKSGYGLGDQQGSMFCTARNENRDACKGDSGGPLLYQDGGSYQVVGISSFRYSLTDRAPVCGSKDMLTFYTRPSFYLNWIAKVTNIPKTRLLGK</sequence>
<dbReference type="FunFam" id="2.40.10.10:FF:000068">
    <property type="entry name" value="transmembrane protease serine 2"/>
    <property type="match status" value="1"/>
</dbReference>
<accession>A0A9W8DNN3</accession>
<dbReference type="SMART" id="SM00020">
    <property type="entry name" value="Tryp_SPc"/>
    <property type="match status" value="1"/>
</dbReference>
<comment type="caution">
    <text evidence="4">The sequence shown here is derived from an EMBL/GenBank/DDBJ whole genome shotgun (WGS) entry which is preliminary data.</text>
</comment>
<dbReference type="GO" id="GO:0006508">
    <property type="term" value="P:proteolysis"/>
    <property type="evidence" value="ECO:0007669"/>
    <property type="project" value="UniProtKB-KW"/>
</dbReference>
<dbReference type="InterPro" id="IPR043504">
    <property type="entry name" value="Peptidase_S1_PA_chymotrypsin"/>
</dbReference>
<dbReference type="EMBL" id="JANBPT010000516">
    <property type="protein sequence ID" value="KAJ1918118.1"/>
    <property type="molecule type" value="Genomic_DNA"/>
</dbReference>
<dbReference type="InterPro" id="IPR001254">
    <property type="entry name" value="Trypsin_dom"/>
</dbReference>
<dbReference type="InterPro" id="IPR009003">
    <property type="entry name" value="Peptidase_S1_PA"/>
</dbReference>
<dbReference type="PROSITE" id="PS00135">
    <property type="entry name" value="TRYPSIN_SER"/>
    <property type="match status" value="1"/>
</dbReference>
<dbReference type="PANTHER" id="PTHR24260">
    <property type="match status" value="1"/>
</dbReference>
<evidence type="ECO:0000313" key="5">
    <source>
        <dbReference type="Proteomes" id="UP001150569"/>
    </source>
</evidence>
<evidence type="ECO:0000259" key="3">
    <source>
        <dbReference type="PROSITE" id="PS50240"/>
    </source>
</evidence>
<dbReference type="Pfam" id="PF00089">
    <property type="entry name" value="Trypsin"/>
    <property type="match status" value="1"/>
</dbReference>
<feature type="domain" description="Peptidase S1" evidence="3">
    <location>
        <begin position="1"/>
        <end position="238"/>
    </location>
</feature>
<evidence type="ECO:0000313" key="4">
    <source>
        <dbReference type="EMBL" id="KAJ1918118.1"/>
    </source>
</evidence>
<proteinExistence type="predicted"/>
<keyword evidence="2" id="KW-0645">Protease</keyword>
<reference evidence="4" key="1">
    <citation type="submission" date="2022-07" db="EMBL/GenBank/DDBJ databases">
        <title>Phylogenomic reconstructions and comparative analyses of Kickxellomycotina fungi.</title>
        <authorList>
            <person name="Reynolds N.K."/>
            <person name="Stajich J.E."/>
            <person name="Barry K."/>
            <person name="Grigoriev I.V."/>
            <person name="Crous P."/>
            <person name="Smith M.E."/>
        </authorList>
    </citation>
    <scope>NUCLEOTIDE SEQUENCE</scope>
    <source>
        <strain evidence="4">RSA 861</strain>
    </source>
</reference>
<dbReference type="SUPFAM" id="SSF50494">
    <property type="entry name" value="Trypsin-like serine proteases"/>
    <property type="match status" value="1"/>
</dbReference>